<dbReference type="GO" id="GO:0006605">
    <property type="term" value="P:protein targeting"/>
    <property type="evidence" value="ECO:0007669"/>
    <property type="project" value="InterPro"/>
</dbReference>
<dbReference type="InterPro" id="IPR022422">
    <property type="entry name" value="MAS20_rcpt_metazoan"/>
</dbReference>
<evidence type="ECO:0000256" key="1">
    <source>
        <dbReference type="SAM" id="MobiDB-lite"/>
    </source>
</evidence>
<evidence type="ECO:0000313" key="3">
    <source>
        <dbReference type="WBParaSite" id="PEQ_0000244301-mRNA-1"/>
    </source>
</evidence>
<dbReference type="PRINTS" id="PR01989">
    <property type="entry name" value="EUOM20RECPTR"/>
</dbReference>
<dbReference type="GO" id="GO:0006886">
    <property type="term" value="P:intracellular protein transport"/>
    <property type="evidence" value="ECO:0007669"/>
    <property type="project" value="InterPro"/>
</dbReference>
<sequence>ITFCIFFRRANIHSDRRAAARSARGGRATAGGRHLPDVNNPTEMQAFFLQEVQLGEEMMAEG</sequence>
<dbReference type="InterPro" id="IPR023392">
    <property type="entry name" value="Tom20_dom_sf"/>
</dbReference>
<protein>
    <submittedName>
        <fullName evidence="3">Uncharacterized protein</fullName>
    </submittedName>
</protein>
<keyword evidence="2" id="KW-1185">Reference proteome</keyword>
<accession>A0A914R853</accession>
<dbReference type="Gene3D" id="1.20.960.10">
    <property type="entry name" value="Mitochondrial outer membrane translocase complex, subunit Tom20 domain"/>
    <property type="match status" value="1"/>
</dbReference>
<organism evidence="2 3">
    <name type="scientific">Parascaris equorum</name>
    <name type="common">Equine roundworm</name>
    <dbReference type="NCBI Taxonomy" id="6256"/>
    <lineage>
        <taxon>Eukaryota</taxon>
        <taxon>Metazoa</taxon>
        <taxon>Ecdysozoa</taxon>
        <taxon>Nematoda</taxon>
        <taxon>Chromadorea</taxon>
        <taxon>Rhabditida</taxon>
        <taxon>Spirurina</taxon>
        <taxon>Ascaridomorpha</taxon>
        <taxon>Ascaridoidea</taxon>
        <taxon>Ascarididae</taxon>
        <taxon>Parascaris</taxon>
    </lineage>
</organism>
<reference evidence="3" key="1">
    <citation type="submission" date="2022-11" db="UniProtKB">
        <authorList>
            <consortium name="WormBaseParasite"/>
        </authorList>
    </citation>
    <scope>IDENTIFICATION</scope>
</reference>
<feature type="region of interest" description="Disordered" evidence="1">
    <location>
        <begin position="18"/>
        <end position="40"/>
    </location>
</feature>
<dbReference type="SUPFAM" id="SSF47157">
    <property type="entry name" value="Mitochondrial import receptor subunit Tom20"/>
    <property type="match status" value="1"/>
</dbReference>
<dbReference type="AlphaFoldDB" id="A0A914R853"/>
<dbReference type="Proteomes" id="UP000887564">
    <property type="component" value="Unplaced"/>
</dbReference>
<proteinExistence type="predicted"/>
<dbReference type="GO" id="GO:0005742">
    <property type="term" value="C:mitochondrial outer membrane translocase complex"/>
    <property type="evidence" value="ECO:0007669"/>
    <property type="project" value="InterPro"/>
</dbReference>
<evidence type="ECO:0000313" key="2">
    <source>
        <dbReference type="Proteomes" id="UP000887564"/>
    </source>
</evidence>
<dbReference type="WBParaSite" id="PEQ_0000244301-mRNA-1">
    <property type="protein sequence ID" value="PEQ_0000244301-mRNA-1"/>
    <property type="gene ID" value="PEQ_0000244301"/>
</dbReference>
<feature type="compositionally biased region" description="Low complexity" evidence="1">
    <location>
        <begin position="20"/>
        <end position="33"/>
    </location>
</feature>
<name>A0A914R853_PAREQ</name>